<dbReference type="Gene3D" id="3.90.550.10">
    <property type="entry name" value="Spore Coat Polysaccharide Biosynthesis Protein SpsA, Chain A"/>
    <property type="match status" value="1"/>
</dbReference>
<comment type="pathway">
    <text evidence="1">Cell wall biogenesis; cell wall polysaccharide biosynthesis.</text>
</comment>
<dbReference type="AlphaFoldDB" id="A0A418Q640"/>
<dbReference type="OrthoDB" id="6653642at2"/>
<dbReference type="PANTHER" id="PTHR43179:SF12">
    <property type="entry name" value="GALACTOFURANOSYLTRANSFERASE GLFT2"/>
    <property type="match status" value="1"/>
</dbReference>
<evidence type="ECO:0000313" key="6">
    <source>
        <dbReference type="EMBL" id="RIX34288.1"/>
    </source>
</evidence>
<name>A0A418Q640_9CORY</name>
<dbReference type="SUPFAM" id="SSF53448">
    <property type="entry name" value="Nucleotide-diphospho-sugar transferases"/>
    <property type="match status" value="1"/>
</dbReference>
<dbReference type="InterPro" id="IPR019290">
    <property type="entry name" value="GlycosylTrfase-like_prok"/>
</dbReference>
<evidence type="ECO:0000259" key="5">
    <source>
        <dbReference type="Pfam" id="PF10111"/>
    </source>
</evidence>
<comment type="similarity">
    <text evidence="2">Belongs to the glycosyltransferase 2 family.</text>
</comment>
<protein>
    <submittedName>
        <fullName evidence="6">Glycosyltransferase family 2 protein</fullName>
    </submittedName>
</protein>
<evidence type="ECO:0000313" key="7">
    <source>
        <dbReference type="Proteomes" id="UP000285278"/>
    </source>
</evidence>
<dbReference type="STRING" id="1451189.CFAL_01990"/>
<gene>
    <name evidence="6" type="ORF">D3M95_08190</name>
</gene>
<dbReference type="GO" id="GO:0016757">
    <property type="term" value="F:glycosyltransferase activity"/>
    <property type="evidence" value="ECO:0007669"/>
    <property type="project" value="UniProtKB-KW"/>
</dbReference>
<dbReference type="Pfam" id="PF10111">
    <property type="entry name" value="Glyco_tranf_2_2"/>
    <property type="match status" value="1"/>
</dbReference>
<evidence type="ECO:0000256" key="4">
    <source>
        <dbReference type="ARBA" id="ARBA00022679"/>
    </source>
</evidence>
<evidence type="ECO:0000256" key="3">
    <source>
        <dbReference type="ARBA" id="ARBA00022676"/>
    </source>
</evidence>
<reference evidence="6 7" key="1">
    <citation type="submission" date="2018-09" db="EMBL/GenBank/DDBJ databases">
        <title>Optimization and identification of Corynebacterium falsenii FN1-14 from fish paste.</title>
        <authorList>
            <person name="Daroonpunt R."/>
            <person name="Tanasupawat S."/>
        </authorList>
    </citation>
    <scope>NUCLEOTIDE SEQUENCE [LARGE SCALE GENOMIC DNA]</scope>
    <source>
        <strain evidence="6 7">FN1-14</strain>
    </source>
</reference>
<dbReference type="InterPro" id="IPR029044">
    <property type="entry name" value="Nucleotide-diphossugar_trans"/>
</dbReference>
<sequence length="310" mass="33773">MITVVTLADASRAERVRLQHRALTAVCPDALHAVVTLGDEDLSVPGVHSIGRVGAAAGKDRPHLAAARNLAGDWAAERAAERGAERAAQHSDTGGDVIIFLDADCLPSAELVELYAHRLRAHPDWVVAGPVTYLPAERTRTLFDRAAADSSAVALTIDPSWIDPHPARPFPATGDVRTATGDDANLFWSLSFATTSATWRSIRARWGGFDESFVGYGGEDTDFGWQLRAHEDPLVWVGGAHAFHLWHPVSSPPWEHLAEIVDNANRFYAKWGTWPMEGWLREFANAGAIVMEGGRWAVTGRIADRPEQPI</sequence>
<comment type="caution">
    <text evidence="6">The sequence shown here is derived from an EMBL/GenBank/DDBJ whole genome shotgun (WGS) entry which is preliminary data.</text>
</comment>
<dbReference type="Proteomes" id="UP000285278">
    <property type="component" value="Unassembled WGS sequence"/>
</dbReference>
<keyword evidence="7" id="KW-1185">Reference proteome</keyword>
<keyword evidence="3" id="KW-0328">Glycosyltransferase</keyword>
<dbReference type="PANTHER" id="PTHR43179">
    <property type="entry name" value="RHAMNOSYLTRANSFERASE WBBL"/>
    <property type="match status" value="1"/>
</dbReference>
<evidence type="ECO:0000256" key="1">
    <source>
        <dbReference type="ARBA" id="ARBA00004776"/>
    </source>
</evidence>
<accession>A0A418Q640</accession>
<proteinExistence type="inferred from homology"/>
<dbReference type="EMBL" id="QXJK01000008">
    <property type="protein sequence ID" value="RIX34288.1"/>
    <property type="molecule type" value="Genomic_DNA"/>
</dbReference>
<organism evidence="6 7">
    <name type="scientific">Corynebacterium falsenii</name>
    <dbReference type="NCBI Taxonomy" id="108486"/>
    <lineage>
        <taxon>Bacteria</taxon>
        <taxon>Bacillati</taxon>
        <taxon>Actinomycetota</taxon>
        <taxon>Actinomycetes</taxon>
        <taxon>Mycobacteriales</taxon>
        <taxon>Corynebacteriaceae</taxon>
        <taxon>Corynebacterium</taxon>
    </lineage>
</organism>
<keyword evidence="4 6" id="KW-0808">Transferase</keyword>
<evidence type="ECO:0000256" key="2">
    <source>
        <dbReference type="ARBA" id="ARBA00006739"/>
    </source>
</evidence>
<feature type="domain" description="Glycosyltransferase 2-like prokaryotic type" evidence="5">
    <location>
        <begin position="82"/>
        <end position="223"/>
    </location>
</feature>
<dbReference type="RefSeq" id="WP_025402063.1">
    <property type="nucleotide sequence ID" value="NZ_CBCRUA010000031.1"/>
</dbReference>